<dbReference type="InterPro" id="IPR003772">
    <property type="entry name" value="YceD"/>
</dbReference>
<organism evidence="1 2">
    <name type="scientific">Aurantimicrobium minutum</name>
    <dbReference type="NCBI Taxonomy" id="708131"/>
    <lineage>
        <taxon>Bacteria</taxon>
        <taxon>Bacillati</taxon>
        <taxon>Actinomycetota</taxon>
        <taxon>Actinomycetes</taxon>
        <taxon>Micrococcales</taxon>
        <taxon>Microbacteriaceae</taxon>
        <taxon>Aurantimicrobium</taxon>
    </lineage>
</organism>
<sequence length="184" mass="20390">MSKFVKTPFTIEVHDLMHRPGEHRERELDVVAPEKMGEGIICVPAGENIHLDLRLESLGDGILVSAEIETTAFGECGRCLEPIEEDLELEFQELFAYSVDEAFDYEVHDDHVDLEPLVREAVVLALPFQPVCRPDCAGLDPETGERLAEPLDTTLTKTIDPRWAALSQLTASEDNGDTSTGSQN</sequence>
<protein>
    <submittedName>
        <fullName evidence="1">Metal-binding, possibly nucleic acid-binding protein</fullName>
    </submittedName>
</protein>
<dbReference type="Proteomes" id="UP000243847">
    <property type="component" value="Chromosome sequence1"/>
</dbReference>
<evidence type="ECO:0000313" key="1">
    <source>
        <dbReference type="EMBL" id="BAU98769.1"/>
    </source>
</evidence>
<evidence type="ECO:0000313" key="2">
    <source>
        <dbReference type="Proteomes" id="UP000243847"/>
    </source>
</evidence>
<reference evidence="1 2" key="1">
    <citation type="journal article" date="2016" name="Genome Announc.">
        <title>Complete Genome Sequence of Aurantimicrobium minutum Type Strain KNCT, a Planktonic Ultramicrobacterium Isolated from River Water.</title>
        <authorList>
            <person name="Nakai R."/>
            <person name="Fujisawa T."/>
            <person name="Nakamura Y."/>
            <person name="Nishide H."/>
            <person name="Uchiyama I."/>
            <person name="Baba T."/>
            <person name="Toyoda A."/>
            <person name="Fujiyama A."/>
            <person name="Naganuma T."/>
            <person name="Niki H."/>
        </authorList>
    </citation>
    <scope>NUCLEOTIDE SEQUENCE [LARGE SCALE GENOMIC DNA]</scope>
    <source>
        <strain evidence="1 2">KNC</strain>
    </source>
</reference>
<dbReference type="AlphaFoldDB" id="A0A173LV98"/>
<dbReference type="GeneID" id="80451411"/>
<accession>A0A173LV98</accession>
<dbReference type="RefSeq" id="WP_231951777.1">
    <property type="nucleotide sequence ID" value="NZ_AP017457.1"/>
</dbReference>
<proteinExistence type="predicted"/>
<dbReference type="KEGG" id="amin:AUMI_12270"/>
<dbReference type="Pfam" id="PF02620">
    <property type="entry name" value="YceD"/>
    <property type="match status" value="1"/>
</dbReference>
<dbReference type="EMBL" id="AP017457">
    <property type="protein sequence ID" value="BAU98769.1"/>
    <property type="molecule type" value="Genomic_DNA"/>
</dbReference>
<name>A0A173LV98_9MICO</name>
<gene>
    <name evidence="1" type="ORF">AUMI_12270</name>
</gene>